<evidence type="ECO:0008006" key="4">
    <source>
        <dbReference type="Google" id="ProtNLM"/>
    </source>
</evidence>
<dbReference type="RefSeq" id="WP_283416936.1">
    <property type="nucleotide sequence ID" value="NZ_FXUO01000005.1"/>
</dbReference>
<sequence>MNETLNSIRNRPRFKLYTNLSPDEYEANLRKYLDENRDRFYGNINREVATIFVKTEDENYWKPNLALRIEKEDDVTVIRGIFGPSSAVWTFFMFLYFLFTVAWMTFFTLYYVEKQIKSNNYPWALPCSFVVLVFIALTYAAARFGQLKGKEEMNELRKFAEESTFPIEKED</sequence>
<feature type="transmembrane region" description="Helical" evidence="1">
    <location>
        <begin position="88"/>
        <end position="111"/>
    </location>
</feature>
<keyword evidence="3" id="KW-1185">Reference proteome</keyword>
<dbReference type="Proteomes" id="UP001158050">
    <property type="component" value="Unassembled WGS sequence"/>
</dbReference>
<reference evidence="2 3" key="1">
    <citation type="submission" date="2017-05" db="EMBL/GenBank/DDBJ databases">
        <authorList>
            <person name="Varghese N."/>
            <person name="Submissions S."/>
        </authorList>
    </citation>
    <scope>NUCLEOTIDE SEQUENCE [LARGE SCALE GENOMIC DNA]</scope>
    <source>
        <strain evidence="2 3">DSM 18015</strain>
    </source>
</reference>
<feature type="transmembrane region" description="Helical" evidence="1">
    <location>
        <begin position="123"/>
        <end position="142"/>
    </location>
</feature>
<evidence type="ECO:0000313" key="3">
    <source>
        <dbReference type="Proteomes" id="UP001158050"/>
    </source>
</evidence>
<protein>
    <recommendedName>
        <fullName evidence="4">Transmembrane protein</fullName>
    </recommendedName>
</protein>
<name>A0ABY1R503_9FLAO</name>
<keyword evidence="1" id="KW-0812">Transmembrane</keyword>
<gene>
    <name evidence="2" type="ORF">SAMN05421679_10575</name>
</gene>
<keyword evidence="1" id="KW-0472">Membrane</keyword>
<evidence type="ECO:0000256" key="1">
    <source>
        <dbReference type="SAM" id="Phobius"/>
    </source>
</evidence>
<dbReference type="EMBL" id="FXUO01000005">
    <property type="protein sequence ID" value="SMP93763.1"/>
    <property type="molecule type" value="Genomic_DNA"/>
</dbReference>
<accession>A0ABY1R503</accession>
<comment type="caution">
    <text evidence="2">The sequence shown here is derived from an EMBL/GenBank/DDBJ whole genome shotgun (WGS) entry which is preliminary data.</text>
</comment>
<keyword evidence="1" id="KW-1133">Transmembrane helix</keyword>
<evidence type="ECO:0000313" key="2">
    <source>
        <dbReference type="EMBL" id="SMP93763.1"/>
    </source>
</evidence>
<proteinExistence type="predicted"/>
<organism evidence="2 3">
    <name type="scientific">Epilithonimonas pallida</name>
    <dbReference type="NCBI Taxonomy" id="373671"/>
    <lineage>
        <taxon>Bacteria</taxon>
        <taxon>Pseudomonadati</taxon>
        <taxon>Bacteroidota</taxon>
        <taxon>Flavobacteriia</taxon>
        <taxon>Flavobacteriales</taxon>
        <taxon>Weeksellaceae</taxon>
        <taxon>Chryseobacterium group</taxon>
        <taxon>Epilithonimonas</taxon>
    </lineage>
</organism>